<organism evidence="3">
    <name type="scientific">Colletotrichum graminicola (strain M1.001 / M2 / FGSC 10212)</name>
    <name type="common">Maize anthracnose fungus</name>
    <name type="synonym">Glomerella graminicola</name>
    <dbReference type="NCBI Taxonomy" id="645133"/>
    <lineage>
        <taxon>Eukaryota</taxon>
        <taxon>Fungi</taxon>
        <taxon>Dikarya</taxon>
        <taxon>Ascomycota</taxon>
        <taxon>Pezizomycotina</taxon>
        <taxon>Sordariomycetes</taxon>
        <taxon>Hypocreomycetidae</taxon>
        <taxon>Glomerellales</taxon>
        <taxon>Glomerellaceae</taxon>
        <taxon>Colletotrichum</taxon>
        <taxon>Colletotrichum graminicola species complex</taxon>
    </lineage>
</organism>
<feature type="compositionally biased region" description="Basic and acidic residues" evidence="1">
    <location>
        <begin position="1"/>
        <end position="38"/>
    </location>
</feature>
<sequence length="69" mass="7963">MLETKTSKTEGRDLMWRAKDETPRSWEHSRWAGGDDRPQGNLAQAAWAKPMFLGIQVVAREWPKRGLEP</sequence>
<evidence type="ECO:0000256" key="1">
    <source>
        <dbReference type="SAM" id="MobiDB-lite"/>
    </source>
</evidence>
<evidence type="ECO:0000313" key="3">
    <source>
        <dbReference type="Proteomes" id="UP000008782"/>
    </source>
</evidence>
<dbReference type="AlphaFoldDB" id="E3QBS3"/>
<keyword evidence="3" id="KW-1185">Reference proteome</keyword>
<dbReference type="GeneID" id="24408921"/>
<name>E3QBS3_COLGM</name>
<proteinExistence type="predicted"/>
<dbReference type="Proteomes" id="UP000008782">
    <property type="component" value="Unassembled WGS sequence"/>
</dbReference>
<reference evidence="3" key="1">
    <citation type="journal article" date="2012" name="Nat. Genet.">
        <title>Lifestyle transitions in plant pathogenic Colletotrichum fungi deciphered by genome and transcriptome analyses.</title>
        <authorList>
            <person name="O'Connell R.J."/>
            <person name="Thon M.R."/>
            <person name="Hacquard S."/>
            <person name="Amyotte S.G."/>
            <person name="Kleemann J."/>
            <person name="Torres M.F."/>
            <person name="Damm U."/>
            <person name="Buiate E.A."/>
            <person name="Epstein L."/>
            <person name="Alkan N."/>
            <person name="Altmueller J."/>
            <person name="Alvarado-Balderrama L."/>
            <person name="Bauser C.A."/>
            <person name="Becker C."/>
            <person name="Birren B.W."/>
            <person name="Chen Z."/>
            <person name="Choi J."/>
            <person name="Crouch J.A."/>
            <person name="Duvick J.P."/>
            <person name="Farman M.A."/>
            <person name="Gan P."/>
            <person name="Heiman D."/>
            <person name="Henrissat B."/>
            <person name="Howard R.J."/>
            <person name="Kabbage M."/>
            <person name="Koch C."/>
            <person name="Kracher B."/>
            <person name="Kubo Y."/>
            <person name="Law A.D."/>
            <person name="Lebrun M.-H."/>
            <person name="Lee Y.-H."/>
            <person name="Miyara I."/>
            <person name="Moore N."/>
            <person name="Neumann U."/>
            <person name="Nordstroem K."/>
            <person name="Panaccione D.G."/>
            <person name="Panstruga R."/>
            <person name="Place M."/>
            <person name="Proctor R.H."/>
            <person name="Prusky D."/>
            <person name="Rech G."/>
            <person name="Reinhardt R."/>
            <person name="Rollins J.A."/>
            <person name="Rounsley S."/>
            <person name="Schardl C.L."/>
            <person name="Schwartz D.C."/>
            <person name="Shenoy N."/>
            <person name="Shirasu K."/>
            <person name="Sikhakolli U.R."/>
            <person name="Stueber K."/>
            <person name="Sukno S.A."/>
            <person name="Sweigard J.A."/>
            <person name="Takano Y."/>
            <person name="Takahara H."/>
            <person name="Trail F."/>
            <person name="van der Does H.C."/>
            <person name="Voll L.M."/>
            <person name="Will I."/>
            <person name="Young S."/>
            <person name="Zeng Q."/>
            <person name="Zhang J."/>
            <person name="Zhou S."/>
            <person name="Dickman M.B."/>
            <person name="Schulze-Lefert P."/>
            <person name="Ver Loren van Themaat E."/>
            <person name="Ma L.-J."/>
            <person name="Vaillancourt L.J."/>
        </authorList>
    </citation>
    <scope>NUCLEOTIDE SEQUENCE [LARGE SCALE GENOMIC DNA]</scope>
    <source>
        <strain evidence="3">M1.001 / M2 / FGSC 10212</strain>
    </source>
</reference>
<protein>
    <submittedName>
        <fullName evidence="2">Uncharacterized protein</fullName>
    </submittedName>
</protein>
<feature type="region of interest" description="Disordered" evidence="1">
    <location>
        <begin position="1"/>
        <end position="39"/>
    </location>
</feature>
<dbReference type="VEuPathDB" id="FungiDB:GLRG_03556"/>
<dbReference type="RefSeq" id="XP_008092432.1">
    <property type="nucleotide sequence ID" value="XM_008094241.1"/>
</dbReference>
<dbReference type="HOGENOM" id="CLU_2775786_0_0_1"/>
<evidence type="ECO:0000313" key="2">
    <source>
        <dbReference type="EMBL" id="EFQ28412.1"/>
    </source>
</evidence>
<gene>
    <name evidence="2" type="ORF">GLRG_03556</name>
</gene>
<dbReference type="EMBL" id="GG697340">
    <property type="protein sequence ID" value="EFQ28412.1"/>
    <property type="molecule type" value="Genomic_DNA"/>
</dbReference>
<accession>E3QBS3</accession>